<name>A0A7X5R0V1_9MICO</name>
<keyword evidence="1" id="KW-1133">Transmembrane helix</keyword>
<gene>
    <name evidence="2" type="ORF">FHX76_001404</name>
</gene>
<keyword evidence="3" id="KW-1185">Reference proteome</keyword>
<proteinExistence type="predicted"/>
<accession>A0A7X5R0V1</accession>
<organism evidence="2 3">
    <name type="scientific">Lysinibacter cavernae</name>
    <dbReference type="NCBI Taxonomy" id="1640652"/>
    <lineage>
        <taxon>Bacteria</taxon>
        <taxon>Bacillati</taxon>
        <taxon>Actinomycetota</taxon>
        <taxon>Actinomycetes</taxon>
        <taxon>Micrococcales</taxon>
        <taxon>Microbacteriaceae</taxon>
        <taxon>Lysinibacter</taxon>
    </lineage>
</organism>
<keyword evidence="1" id="KW-0812">Transmembrane</keyword>
<evidence type="ECO:0000313" key="3">
    <source>
        <dbReference type="Proteomes" id="UP000541033"/>
    </source>
</evidence>
<protein>
    <submittedName>
        <fullName evidence="2">Uncharacterized protein</fullName>
    </submittedName>
</protein>
<dbReference type="EMBL" id="JAAMOX010000001">
    <property type="protein sequence ID" value="NIH53536.1"/>
    <property type="molecule type" value="Genomic_DNA"/>
</dbReference>
<dbReference type="AlphaFoldDB" id="A0A7X5R0V1"/>
<reference evidence="2 3" key="1">
    <citation type="submission" date="2020-02" db="EMBL/GenBank/DDBJ databases">
        <title>Sequencing the genomes of 1000 actinobacteria strains.</title>
        <authorList>
            <person name="Klenk H.-P."/>
        </authorList>
    </citation>
    <scope>NUCLEOTIDE SEQUENCE [LARGE SCALE GENOMIC DNA]</scope>
    <source>
        <strain evidence="2 3">DSM 27960</strain>
    </source>
</reference>
<keyword evidence="1" id="KW-0472">Membrane</keyword>
<feature type="transmembrane region" description="Helical" evidence="1">
    <location>
        <begin position="24"/>
        <end position="47"/>
    </location>
</feature>
<sequence length="50" mass="5139">MTNFAIGTRRTGSSRARSDLRRHAGFFGIAGGVFLGVLVAVACAAISSVL</sequence>
<comment type="caution">
    <text evidence="2">The sequence shown here is derived from an EMBL/GenBank/DDBJ whole genome shotgun (WGS) entry which is preliminary data.</text>
</comment>
<evidence type="ECO:0000256" key="1">
    <source>
        <dbReference type="SAM" id="Phobius"/>
    </source>
</evidence>
<dbReference type="Proteomes" id="UP000541033">
    <property type="component" value="Unassembled WGS sequence"/>
</dbReference>
<evidence type="ECO:0000313" key="2">
    <source>
        <dbReference type="EMBL" id="NIH53536.1"/>
    </source>
</evidence>
<dbReference type="RefSeq" id="WP_167149224.1">
    <property type="nucleotide sequence ID" value="NZ_JAAMOX010000001.1"/>
</dbReference>